<evidence type="ECO:0000313" key="2">
    <source>
        <dbReference type="Proteomes" id="UP000607653"/>
    </source>
</evidence>
<sequence>MKLWKEMKQNGFLSSSHGGIPVNKMTQEVGRILYPWINKLFI</sequence>
<proteinExistence type="predicted"/>
<dbReference type="EMBL" id="DUZY01000001">
    <property type="protein sequence ID" value="DAD25342.1"/>
    <property type="molecule type" value="Genomic_DNA"/>
</dbReference>
<name>A0A822XZ81_NELNU</name>
<dbReference type="AlphaFoldDB" id="A0A822XZ81"/>
<protein>
    <submittedName>
        <fullName evidence="1">Uncharacterized protein</fullName>
    </submittedName>
</protein>
<comment type="caution">
    <text evidence="1">The sequence shown here is derived from an EMBL/GenBank/DDBJ whole genome shotgun (WGS) entry which is preliminary data.</text>
</comment>
<organism evidence="1 2">
    <name type="scientific">Nelumbo nucifera</name>
    <name type="common">Sacred lotus</name>
    <dbReference type="NCBI Taxonomy" id="4432"/>
    <lineage>
        <taxon>Eukaryota</taxon>
        <taxon>Viridiplantae</taxon>
        <taxon>Streptophyta</taxon>
        <taxon>Embryophyta</taxon>
        <taxon>Tracheophyta</taxon>
        <taxon>Spermatophyta</taxon>
        <taxon>Magnoliopsida</taxon>
        <taxon>Proteales</taxon>
        <taxon>Nelumbonaceae</taxon>
        <taxon>Nelumbo</taxon>
    </lineage>
</organism>
<evidence type="ECO:0000313" key="1">
    <source>
        <dbReference type="EMBL" id="DAD25342.1"/>
    </source>
</evidence>
<keyword evidence="2" id="KW-1185">Reference proteome</keyword>
<gene>
    <name evidence="1" type="ORF">HUJ06_026806</name>
</gene>
<reference evidence="1 2" key="1">
    <citation type="journal article" date="2020" name="Mol. Biol. Evol.">
        <title>Distinct Expression and Methylation Patterns for Genes with Different Fates following a Single Whole-Genome Duplication in Flowering Plants.</title>
        <authorList>
            <person name="Shi T."/>
            <person name="Rahmani R.S."/>
            <person name="Gugger P.F."/>
            <person name="Wang M."/>
            <person name="Li H."/>
            <person name="Zhang Y."/>
            <person name="Li Z."/>
            <person name="Wang Q."/>
            <person name="Van de Peer Y."/>
            <person name="Marchal K."/>
            <person name="Chen J."/>
        </authorList>
    </citation>
    <scope>NUCLEOTIDE SEQUENCE [LARGE SCALE GENOMIC DNA]</scope>
    <source>
        <tissue evidence="1">Leaf</tissue>
    </source>
</reference>
<dbReference type="Proteomes" id="UP000607653">
    <property type="component" value="Unassembled WGS sequence"/>
</dbReference>
<accession>A0A822XZ81</accession>